<comment type="caution">
    <text evidence="2">The sequence shown here is derived from an EMBL/GenBank/DDBJ whole genome shotgun (WGS) entry which is preliminary data.</text>
</comment>
<gene>
    <name evidence="2" type="ORF">E6W39_19395</name>
</gene>
<dbReference type="AlphaFoldDB" id="A0A540W4N2"/>
<feature type="chain" id="PRO_5038907210" evidence="1">
    <location>
        <begin position="26"/>
        <end position="135"/>
    </location>
</feature>
<evidence type="ECO:0000256" key="1">
    <source>
        <dbReference type="SAM" id="SignalP"/>
    </source>
</evidence>
<proteinExistence type="predicted"/>
<protein>
    <submittedName>
        <fullName evidence="2">Spore-associated protein A</fullName>
    </submittedName>
</protein>
<feature type="signal peptide" evidence="1">
    <location>
        <begin position="1"/>
        <end position="25"/>
    </location>
</feature>
<sequence length="135" mass="13800">MNKRIKQITARVGVIAALTAGAAVAVPTAANAASYDGACGSGYVGIRHMDMTGGTVWLAYSSATGENCVVTVRNSPGAAEPMTASIRISGGSWLEDSGNFTTYAGPKYVYAPGQCVDYTGSINGYSNGEFGVACR</sequence>
<keyword evidence="1" id="KW-0732">Signal</keyword>
<dbReference type="RefSeq" id="WP_141634593.1">
    <property type="nucleotide sequence ID" value="NZ_VIGB01000003.1"/>
</dbReference>
<dbReference type="OrthoDB" id="1099523at2"/>
<evidence type="ECO:0000313" key="2">
    <source>
        <dbReference type="EMBL" id="TQF03999.1"/>
    </source>
</evidence>
<accession>A0A540W4N2</accession>
<dbReference type="Proteomes" id="UP000319103">
    <property type="component" value="Unassembled WGS sequence"/>
</dbReference>
<evidence type="ECO:0000313" key="3">
    <source>
        <dbReference type="Proteomes" id="UP000319103"/>
    </source>
</evidence>
<dbReference type="EMBL" id="VIGB01000003">
    <property type="protein sequence ID" value="TQF03999.1"/>
    <property type="molecule type" value="Genomic_DNA"/>
</dbReference>
<name>A0A540W4N2_9ACTN</name>
<keyword evidence="3" id="KW-1185">Reference proteome</keyword>
<reference evidence="2 3" key="1">
    <citation type="submission" date="2019-06" db="EMBL/GenBank/DDBJ databases">
        <title>Description of Kitasatospora acidophila sp. nov. isolated from pine grove soil, and reclassification of Streptomyces novaecaesareae to Kitasatospora novaeceasareae comb. nov.</title>
        <authorList>
            <person name="Kim M.J."/>
        </authorList>
    </citation>
    <scope>NUCLEOTIDE SEQUENCE [LARGE SCALE GENOMIC DNA]</scope>
    <source>
        <strain evidence="2 3">MMS16-CNU292</strain>
    </source>
</reference>
<organism evidence="2 3">
    <name type="scientific">Kitasatospora acidiphila</name>
    <dbReference type="NCBI Taxonomy" id="2567942"/>
    <lineage>
        <taxon>Bacteria</taxon>
        <taxon>Bacillati</taxon>
        <taxon>Actinomycetota</taxon>
        <taxon>Actinomycetes</taxon>
        <taxon>Kitasatosporales</taxon>
        <taxon>Streptomycetaceae</taxon>
        <taxon>Kitasatospora</taxon>
    </lineage>
</organism>